<evidence type="ECO:0000313" key="4">
    <source>
        <dbReference type="Proteomes" id="UP000077242"/>
    </source>
</evidence>
<evidence type="ECO:0000256" key="2">
    <source>
        <dbReference type="ARBA" id="ARBA00023002"/>
    </source>
</evidence>
<evidence type="ECO:0000256" key="1">
    <source>
        <dbReference type="ARBA" id="ARBA00006484"/>
    </source>
</evidence>
<accession>A0AAP7KFF2</accession>
<reference evidence="4" key="1">
    <citation type="submission" date="2016-02" db="EMBL/GenBank/DDBJ databases">
        <title>Dietzia cinnamea strain CD11_5 genome sequencing and assembly.</title>
        <authorList>
            <person name="Kaur G."/>
            <person name="Nair G.R."/>
            <person name="Mayilraj S."/>
        </authorList>
    </citation>
    <scope>NUCLEOTIDE SEQUENCE [LARGE SCALE GENOMIC DNA]</scope>
    <source>
        <strain evidence="4">CD10_2</strain>
    </source>
</reference>
<organism evidence="3 4">
    <name type="scientific">Pseudomonas monteilii</name>
    <dbReference type="NCBI Taxonomy" id="76759"/>
    <lineage>
        <taxon>Bacteria</taxon>
        <taxon>Pseudomonadati</taxon>
        <taxon>Pseudomonadota</taxon>
        <taxon>Gammaproteobacteria</taxon>
        <taxon>Pseudomonadales</taxon>
        <taxon>Pseudomonadaceae</taxon>
        <taxon>Pseudomonas</taxon>
    </lineage>
</organism>
<dbReference type="InterPro" id="IPR002347">
    <property type="entry name" value="SDR_fam"/>
</dbReference>
<dbReference type="FunFam" id="3.40.50.720:FF:000084">
    <property type="entry name" value="Short-chain dehydrogenase reductase"/>
    <property type="match status" value="1"/>
</dbReference>
<dbReference type="EMBL" id="LSTU01000037">
    <property type="protein sequence ID" value="OAH48571.1"/>
    <property type="molecule type" value="Genomic_DNA"/>
</dbReference>
<dbReference type="InterPro" id="IPR036291">
    <property type="entry name" value="NAD(P)-bd_dom_sf"/>
</dbReference>
<keyword evidence="2" id="KW-0560">Oxidoreductase</keyword>
<gene>
    <name evidence="3" type="ORF">AYJ70_17180</name>
</gene>
<comment type="caution">
    <text evidence="3">The sequence shown here is derived from an EMBL/GenBank/DDBJ whole genome shotgun (WGS) entry which is preliminary data.</text>
</comment>
<dbReference type="GO" id="GO:0016491">
    <property type="term" value="F:oxidoreductase activity"/>
    <property type="evidence" value="ECO:0007669"/>
    <property type="project" value="UniProtKB-KW"/>
</dbReference>
<dbReference type="PANTHER" id="PTHR24321">
    <property type="entry name" value="DEHYDROGENASES, SHORT CHAIN"/>
    <property type="match status" value="1"/>
</dbReference>
<dbReference type="PRINTS" id="PR00081">
    <property type="entry name" value="GDHRDH"/>
</dbReference>
<sequence length="257" mass="27176">MKTGRLQGKVAIVTGLGSGIGQGCALMFAREGAKVVSCDINPETTEAALAKAREEGLQIDSLHPCDLTRPEDVQKLIDLAVQRHGGIDILVNAAAWTAFASIEEMDFESQWKNTIAGELDVVFLACKAAWPYLKRSGRGSIINFSSVNSYEGIAGGGALAHCAGKGGVLALTRQLAVEGGPHGIRANTIMPGLIVTGNTRPRLENEPGFRQTVEAKQMLGRLGQPEDVAYCATFLAADESAFVTASDYRVDGGVTAW</sequence>
<dbReference type="Proteomes" id="UP000077242">
    <property type="component" value="Unassembled WGS sequence"/>
</dbReference>
<dbReference type="AlphaFoldDB" id="A0AAP7KFF2"/>
<name>A0AAP7KFF2_9PSED</name>
<dbReference type="PRINTS" id="PR00080">
    <property type="entry name" value="SDRFAMILY"/>
</dbReference>
<dbReference type="PANTHER" id="PTHR24321:SF8">
    <property type="entry name" value="ESTRADIOL 17-BETA-DEHYDROGENASE 8-RELATED"/>
    <property type="match status" value="1"/>
</dbReference>
<dbReference type="Gene3D" id="3.40.50.720">
    <property type="entry name" value="NAD(P)-binding Rossmann-like Domain"/>
    <property type="match status" value="1"/>
</dbReference>
<dbReference type="CDD" id="cd05233">
    <property type="entry name" value="SDR_c"/>
    <property type="match status" value="1"/>
</dbReference>
<dbReference type="SUPFAM" id="SSF51735">
    <property type="entry name" value="NAD(P)-binding Rossmann-fold domains"/>
    <property type="match status" value="1"/>
</dbReference>
<protein>
    <submittedName>
        <fullName evidence="3">Oxidoreductase</fullName>
    </submittedName>
</protein>
<comment type="similarity">
    <text evidence="1">Belongs to the short-chain dehydrogenases/reductases (SDR) family.</text>
</comment>
<proteinExistence type="inferred from homology"/>
<evidence type="ECO:0000313" key="3">
    <source>
        <dbReference type="EMBL" id="OAH48571.1"/>
    </source>
</evidence>
<dbReference type="Pfam" id="PF13561">
    <property type="entry name" value="adh_short_C2"/>
    <property type="match status" value="1"/>
</dbReference>
<dbReference type="PROSITE" id="PS51257">
    <property type="entry name" value="PROKAR_LIPOPROTEIN"/>
    <property type="match status" value="1"/>
</dbReference>